<dbReference type="Gene3D" id="3.30.70.1210">
    <property type="entry name" value="Crispr-associated protein, domain 2"/>
    <property type="match status" value="1"/>
</dbReference>
<organism evidence="1 2">
    <name type="scientific">Corynebacterium diphtheriae</name>
    <dbReference type="NCBI Taxonomy" id="1717"/>
    <lineage>
        <taxon>Bacteria</taxon>
        <taxon>Bacillati</taxon>
        <taxon>Actinomycetota</taxon>
        <taxon>Actinomycetes</taxon>
        <taxon>Mycobacteriales</taxon>
        <taxon>Corynebacteriaceae</taxon>
        <taxon>Corynebacterium</taxon>
    </lineage>
</organism>
<gene>
    <name evidence="1" type="primary">cas6e</name>
    <name evidence="1" type="ORF">CIP107547_00166</name>
</gene>
<dbReference type="Pfam" id="PF08798">
    <property type="entry name" value="CRISPR_assoc"/>
    <property type="match status" value="1"/>
</dbReference>
<dbReference type="CDD" id="cd09727">
    <property type="entry name" value="Cas6_I-E"/>
    <property type="match status" value="1"/>
</dbReference>
<name>A0A1X4L715_CORDP</name>
<comment type="caution">
    <text evidence="1">The sequence shown here is derived from an EMBL/GenBank/DDBJ whole genome shotgun (WGS) entry which is preliminary data.</text>
</comment>
<dbReference type="NCBIfam" id="TIGR01907">
    <property type="entry name" value="casE_Cse3"/>
    <property type="match status" value="1"/>
</dbReference>
<proteinExistence type="predicted"/>
<protein>
    <submittedName>
        <fullName evidence="1">Type I-E CRISPR-associated protein Cas6/Cse3/CasE</fullName>
    </submittedName>
</protein>
<sequence length="221" mass="24596">MATFTKVLINPARRQGRKYLTNPHMLHAAVMHGFPPDCDTSTERILWRLDERGHEHILYVVGPEKPTIDYIVEEAGWDVRPPQSADYDRLLSQLTKGQKWNFELVANPTHTIPVQGGKRGKVVAHSTAAKQLEWLHRKAESMGVSFGTLENSSAQVVSKKTLDFHRSRPNGERGNRVHLVTARFSGQLEVVDADKLRATLIGGVGRAKGYGCGLLTLARGQ</sequence>
<evidence type="ECO:0000313" key="1">
    <source>
        <dbReference type="EMBL" id="CAB0579206.1"/>
    </source>
</evidence>
<dbReference type="InterPro" id="IPR010179">
    <property type="entry name" value="CRISPR-assoc_prot_Cse3"/>
</dbReference>
<evidence type="ECO:0000313" key="2">
    <source>
        <dbReference type="Proteomes" id="UP000480222"/>
    </source>
</evidence>
<dbReference type="Proteomes" id="UP000480222">
    <property type="component" value="Unassembled WGS sequence"/>
</dbReference>
<dbReference type="Gene3D" id="3.30.70.1200">
    <property type="entry name" value="Crispr-associated protein, domain 1"/>
    <property type="match status" value="1"/>
</dbReference>
<dbReference type="RefSeq" id="WP_070799389.1">
    <property type="nucleotide sequence ID" value="NZ_CAJDYE010000003.1"/>
</dbReference>
<dbReference type="EMBL" id="CADDAV010000001">
    <property type="protein sequence ID" value="CAB0579206.1"/>
    <property type="molecule type" value="Genomic_DNA"/>
</dbReference>
<dbReference type="SMART" id="SM01101">
    <property type="entry name" value="CRISPR_assoc"/>
    <property type="match status" value="1"/>
</dbReference>
<dbReference type="AlphaFoldDB" id="A0A1X4L715"/>
<accession>A0A1X4L715</accession>
<dbReference type="SUPFAM" id="SSF117987">
    <property type="entry name" value="CRISPR-associated protein"/>
    <property type="match status" value="2"/>
</dbReference>
<reference evidence="1 2" key="1">
    <citation type="submission" date="2020-02" db="EMBL/GenBank/DDBJ databases">
        <authorList>
            <person name="Brisse S."/>
        </authorList>
    </citation>
    <scope>NUCLEOTIDE SEQUENCE [LARGE SCALE GENOMIC DNA]</scope>
    <source>
        <strain evidence="1">CIP107547</strain>
    </source>
</reference>